<dbReference type="PANTHER" id="PTHR13696">
    <property type="entry name" value="P-LOOP CONTAINING NUCLEOSIDE TRIPHOSPHATE HYDROLASE"/>
    <property type="match status" value="1"/>
</dbReference>
<evidence type="ECO:0000313" key="4">
    <source>
        <dbReference type="Proteomes" id="UP000035760"/>
    </source>
</evidence>
<sequence length="260" mass="28737">MTTVIALANQKGGVGKTTSTVNLACALAQRHRRVLAIDMDPQSSLTIYYGHNPRALEKQEATLYWALMKDQAMENLILAGGAGTPDLIPASISLAGAEPELTLLWDSASVFRDKLQPVRDRYDFILVDCPPSLTLLTVNALAAADTLLIPVKTDYLSIMGIPLLLDTVEKVRKRLNTHLDIFGVLPTMYNARNIHDNDCLAELREILTSRIRLFEPVHRSTSFDRSSAMSQATLEAFPDTPGVRVYHQLADELLTHGESR</sequence>
<evidence type="ECO:0000256" key="1">
    <source>
        <dbReference type="ARBA" id="ARBA00060876"/>
    </source>
</evidence>
<evidence type="ECO:0000313" key="3">
    <source>
        <dbReference type="EMBL" id="CDI04654.1"/>
    </source>
</evidence>
<evidence type="ECO:0000259" key="2">
    <source>
        <dbReference type="Pfam" id="PF13614"/>
    </source>
</evidence>
<dbReference type="OrthoDB" id="9815116at2"/>
<dbReference type="InterPro" id="IPR025669">
    <property type="entry name" value="AAA_dom"/>
</dbReference>
<dbReference type="SUPFAM" id="SSF52540">
    <property type="entry name" value="P-loop containing nucleoside triphosphate hydrolases"/>
    <property type="match status" value="1"/>
</dbReference>
<feature type="domain" description="AAA" evidence="2">
    <location>
        <begin position="3"/>
        <end position="181"/>
    </location>
</feature>
<organism evidence="3 4">
    <name type="scientific">Candidatus Competibacter denitrificans Run_A_D11</name>
    <dbReference type="NCBI Taxonomy" id="1400863"/>
    <lineage>
        <taxon>Bacteria</taxon>
        <taxon>Pseudomonadati</taxon>
        <taxon>Pseudomonadota</taxon>
        <taxon>Gammaproteobacteria</taxon>
        <taxon>Candidatus Competibacteraceae</taxon>
        <taxon>Candidatus Competibacter</taxon>
    </lineage>
</organism>
<comment type="caution">
    <text evidence="3">The sequence shown here is derived from an EMBL/GenBank/DDBJ whole genome shotgun (WGS) entry which is preliminary data.</text>
</comment>
<reference evidence="3" key="2">
    <citation type="submission" date="2014-03" db="EMBL/GenBank/DDBJ databases">
        <title>Candidatus Competibacter-lineage genomes retrieved from metagenomes reveal functional metabolic diversity.</title>
        <authorList>
            <person name="McIlroy S.J."/>
            <person name="Albertsen M."/>
            <person name="Andresen E.K."/>
            <person name="Saunders A.M."/>
            <person name="Kristiansen R."/>
            <person name="Stokholm-Bjerregaard M."/>
            <person name="Nielsen K.L."/>
            <person name="Nielsen P.H."/>
        </authorList>
    </citation>
    <scope>NUCLEOTIDE SEQUENCE</scope>
    <source>
        <strain evidence="3">Run_A_D11</strain>
    </source>
</reference>
<keyword evidence="4" id="KW-1185">Reference proteome</keyword>
<dbReference type="EMBL" id="CBTJ020000114">
    <property type="protein sequence ID" value="CDI04654.1"/>
    <property type="molecule type" value="Genomic_DNA"/>
</dbReference>
<gene>
    <name evidence="3" type="ORF">BN873_p20034</name>
</gene>
<dbReference type="PIRSF" id="PIRSF009320">
    <property type="entry name" value="Nuc_binding_HP_1000"/>
    <property type="match status" value="1"/>
</dbReference>
<reference evidence="3" key="1">
    <citation type="submission" date="2013-07" db="EMBL/GenBank/DDBJ databases">
        <authorList>
            <person name="McIlroy S."/>
        </authorList>
    </citation>
    <scope>NUCLEOTIDE SEQUENCE [LARGE SCALE GENOMIC DNA]</scope>
    <source>
        <strain evidence="3">Run_A_D11</strain>
    </source>
</reference>
<dbReference type="FunFam" id="3.40.50.300:FF:000285">
    <property type="entry name" value="Sporulation initiation inhibitor Soj"/>
    <property type="match status" value="1"/>
</dbReference>
<dbReference type="AlphaFoldDB" id="W6MC52"/>
<name>W6MC52_9GAMM</name>
<dbReference type="Gene3D" id="3.40.50.300">
    <property type="entry name" value="P-loop containing nucleotide triphosphate hydrolases"/>
    <property type="match status" value="1"/>
</dbReference>
<dbReference type="InterPro" id="IPR027417">
    <property type="entry name" value="P-loop_NTPase"/>
</dbReference>
<proteinExistence type="predicted"/>
<comment type="similarity">
    <text evidence="1">To B.subtilis soj.</text>
</comment>
<dbReference type="Pfam" id="PF13614">
    <property type="entry name" value="AAA_31"/>
    <property type="match status" value="1"/>
</dbReference>
<accession>W6MC52</accession>
<dbReference type="Proteomes" id="UP000035760">
    <property type="component" value="Unassembled WGS sequence"/>
</dbReference>
<dbReference type="PANTHER" id="PTHR13696:SF99">
    <property type="entry name" value="COBYRINIC ACID AC-DIAMIDE SYNTHASE"/>
    <property type="match status" value="1"/>
</dbReference>
<dbReference type="InterPro" id="IPR050678">
    <property type="entry name" value="DNA_Partitioning_ATPase"/>
</dbReference>
<protein>
    <submittedName>
        <fullName evidence="3">Cobyrinic acid ac-diamide synthase</fullName>
    </submittedName>
</protein>
<dbReference type="CDD" id="cd02042">
    <property type="entry name" value="ParAB_family"/>
    <property type="match status" value="1"/>
</dbReference>